<reference evidence="2" key="1">
    <citation type="submission" date="2020-05" db="EMBL/GenBank/DDBJ databases">
        <authorList>
            <person name="Chiriac C."/>
            <person name="Salcher M."/>
            <person name="Ghai R."/>
            <person name="Kavagutti S V."/>
        </authorList>
    </citation>
    <scope>NUCLEOTIDE SEQUENCE</scope>
</reference>
<keyword evidence="2" id="KW-0808">Transferase</keyword>
<gene>
    <name evidence="2" type="ORF">UFOVP190_129</name>
</gene>
<keyword evidence="2" id="KW-0489">Methyltransferase</keyword>
<proteinExistence type="predicted"/>
<evidence type="ECO:0000259" key="1">
    <source>
        <dbReference type="Pfam" id="PF08241"/>
    </source>
</evidence>
<dbReference type="EMBL" id="LR798243">
    <property type="protein sequence ID" value="CAB5214470.1"/>
    <property type="molecule type" value="Genomic_DNA"/>
</dbReference>
<organism evidence="2">
    <name type="scientific">uncultured Caudovirales phage</name>
    <dbReference type="NCBI Taxonomy" id="2100421"/>
    <lineage>
        <taxon>Viruses</taxon>
        <taxon>Duplodnaviria</taxon>
        <taxon>Heunggongvirae</taxon>
        <taxon>Uroviricota</taxon>
        <taxon>Caudoviricetes</taxon>
        <taxon>Peduoviridae</taxon>
        <taxon>Maltschvirus</taxon>
        <taxon>Maltschvirus maltsch</taxon>
    </lineage>
</organism>
<dbReference type="SUPFAM" id="SSF53335">
    <property type="entry name" value="S-adenosyl-L-methionine-dependent methyltransferases"/>
    <property type="match status" value="1"/>
</dbReference>
<evidence type="ECO:0000313" key="2">
    <source>
        <dbReference type="EMBL" id="CAB5214470.1"/>
    </source>
</evidence>
<dbReference type="InterPro" id="IPR029063">
    <property type="entry name" value="SAM-dependent_MTases_sf"/>
</dbReference>
<dbReference type="GO" id="GO:0032259">
    <property type="term" value="P:methylation"/>
    <property type="evidence" value="ECO:0007669"/>
    <property type="project" value="UniProtKB-KW"/>
</dbReference>
<name>A0A6J7WG97_9CAUD</name>
<protein>
    <submittedName>
        <fullName evidence="2">Methyltransferase type 11</fullName>
    </submittedName>
</protein>
<sequence length="252" mass="29497">MALFKNSHDSHQHSLEVLNSLIEYDSFLDSLTVIADMGSGAGLDAKWWAELTTRDEPPEPRNYIVYAVDQNTDQIEPDVLKSKNIIPIQGNFENRIIPRQVDLMWAHDSFQYSRDPYKCLATWKQTLNVNGMLVLSIPQTTYWDKQYNKLIVSQHNHQYYSYNLLNLIYMLAISGFDCRDAYFYRDPNSPWLYAAVYATDLEPMEQGVTWHELAEKRLINDSLINSINKYGYVKLDDVLVMWLDKNFYQITN</sequence>
<dbReference type="InterPro" id="IPR013216">
    <property type="entry name" value="Methyltransf_11"/>
</dbReference>
<dbReference type="GO" id="GO:0008757">
    <property type="term" value="F:S-adenosylmethionine-dependent methyltransferase activity"/>
    <property type="evidence" value="ECO:0007669"/>
    <property type="project" value="InterPro"/>
</dbReference>
<dbReference type="Pfam" id="PF08241">
    <property type="entry name" value="Methyltransf_11"/>
    <property type="match status" value="1"/>
</dbReference>
<dbReference type="Gene3D" id="3.40.50.150">
    <property type="entry name" value="Vaccinia Virus protein VP39"/>
    <property type="match status" value="1"/>
</dbReference>
<feature type="domain" description="Methyltransferase type 11" evidence="1">
    <location>
        <begin position="36"/>
        <end position="135"/>
    </location>
</feature>
<accession>A0A6J7WG97</accession>